<dbReference type="InterPro" id="IPR010064">
    <property type="entry name" value="HK97-gp10_tail"/>
</dbReference>
<evidence type="ECO:0008006" key="4">
    <source>
        <dbReference type="Google" id="ProtNLM"/>
    </source>
</evidence>
<sequence>MSSIKGMDSLLRKIDAVGGNSKKALKEGVLQAAKKVQGDAKDLCPADTGELRNSIQARIEDRDGKTVGLIATNVEYAPYVEFGTGQKGEASQSPPKYDGDLSYRQDWAGMRAQPFMYPAAAQNKVHVPEIIAASLRKELRRLGGR</sequence>
<accession>A0A1R1ESA2</accession>
<keyword evidence="3" id="KW-1185">Reference proteome</keyword>
<dbReference type="AlphaFoldDB" id="A0A1R1ESA2"/>
<evidence type="ECO:0000313" key="3">
    <source>
        <dbReference type="Proteomes" id="UP000187172"/>
    </source>
</evidence>
<gene>
    <name evidence="2" type="ORF">BK138_16110</name>
</gene>
<dbReference type="STRING" id="297318.BK138_16110"/>
<name>A0A1R1ESA2_9BACL</name>
<comment type="caution">
    <text evidence="2">The sequence shown here is derived from an EMBL/GenBank/DDBJ whole genome shotgun (WGS) entry which is preliminary data.</text>
</comment>
<protein>
    <recommendedName>
        <fullName evidence="4">HK97 gp10 family phage protein</fullName>
    </recommendedName>
</protein>
<dbReference type="Proteomes" id="UP000187172">
    <property type="component" value="Unassembled WGS sequence"/>
</dbReference>
<dbReference type="Pfam" id="PF04883">
    <property type="entry name" value="HK97-gp10_like"/>
    <property type="match status" value="1"/>
</dbReference>
<dbReference type="EMBL" id="MRTP01000003">
    <property type="protein sequence ID" value="OMF54681.1"/>
    <property type="molecule type" value="Genomic_DNA"/>
</dbReference>
<evidence type="ECO:0000256" key="1">
    <source>
        <dbReference type="SAM" id="MobiDB-lite"/>
    </source>
</evidence>
<dbReference type="NCBIfam" id="TIGR01725">
    <property type="entry name" value="phge_HK97_gp10"/>
    <property type="match status" value="1"/>
</dbReference>
<organism evidence="2 3">
    <name type="scientific">Paenibacillus rhizosphaerae</name>
    <dbReference type="NCBI Taxonomy" id="297318"/>
    <lineage>
        <taxon>Bacteria</taxon>
        <taxon>Bacillati</taxon>
        <taxon>Bacillota</taxon>
        <taxon>Bacilli</taxon>
        <taxon>Bacillales</taxon>
        <taxon>Paenibacillaceae</taxon>
        <taxon>Paenibacillus</taxon>
    </lineage>
</organism>
<dbReference type="RefSeq" id="WP_076170581.1">
    <property type="nucleotide sequence ID" value="NZ_MRTP01000003.1"/>
</dbReference>
<evidence type="ECO:0000313" key="2">
    <source>
        <dbReference type="EMBL" id="OMF54681.1"/>
    </source>
</evidence>
<reference evidence="2 3" key="1">
    <citation type="submission" date="2016-11" db="EMBL/GenBank/DDBJ databases">
        <title>Paenibacillus species isolates.</title>
        <authorList>
            <person name="Beno S.M."/>
        </authorList>
    </citation>
    <scope>NUCLEOTIDE SEQUENCE [LARGE SCALE GENOMIC DNA]</scope>
    <source>
        <strain evidence="2 3">FSL R5-0378</strain>
    </source>
</reference>
<proteinExistence type="predicted"/>
<feature type="region of interest" description="Disordered" evidence="1">
    <location>
        <begin position="83"/>
        <end position="102"/>
    </location>
</feature>